<reference evidence="1" key="1">
    <citation type="submission" date="2017-10" db="EMBL/GenBank/DDBJ databases">
        <title>Genome sequence of cellulolytic Lachnospiraceae bacterium XHS1971 isolated from hotspring sediment.</title>
        <authorList>
            <person name="Vasudevan G."/>
            <person name="Joshi A.J."/>
            <person name="Hivarkar S."/>
            <person name="Lanjekar V.B."/>
            <person name="Dhakephalkar P.K."/>
            <person name="Dagar S."/>
        </authorList>
    </citation>
    <scope>NUCLEOTIDE SEQUENCE</scope>
    <source>
        <strain evidence="1">XHS1971</strain>
    </source>
</reference>
<comment type="caution">
    <text evidence="1">The sequence shown here is derived from an EMBL/GenBank/DDBJ whole genome shotgun (WGS) entry which is preliminary data.</text>
</comment>
<protein>
    <submittedName>
        <fullName evidence="1">Uncharacterized protein</fullName>
    </submittedName>
</protein>
<dbReference type="Proteomes" id="UP000224460">
    <property type="component" value="Unassembled WGS sequence"/>
</dbReference>
<keyword evidence="2" id="KW-1185">Reference proteome</keyword>
<sequence length="192" mass="22425">MASLQERLDLAENLIKRESFRQNKGLGNEVGYYIFDYPAEHELLVREHIDYMKARNAKGNEGYELVICDLYDMIIDILEEEGFLEQCYRFEEKKGLERIIKAVGNLLQVNDDTSLIVERIKERTPKDAVVFLVGIGKCYPILRSHKVLNNLHQAIDYVPVVMFYPGKYDGQALMLFSEIKDDNYYRAFKLVE</sequence>
<gene>
    <name evidence="1" type="ORF">CS063_14860</name>
</gene>
<accession>A0AC61D960</accession>
<evidence type="ECO:0000313" key="2">
    <source>
        <dbReference type="Proteomes" id="UP000224460"/>
    </source>
</evidence>
<name>A0AC61D960_9FIRM</name>
<dbReference type="EMBL" id="PEDL01000023">
    <property type="protein sequence ID" value="PHV69588.1"/>
    <property type="molecule type" value="Genomic_DNA"/>
</dbReference>
<evidence type="ECO:0000313" key="1">
    <source>
        <dbReference type="EMBL" id="PHV69588.1"/>
    </source>
</evidence>
<proteinExistence type="predicted"/>
<organism evidence="1 2">
    <name type="scientific">Sporanaerobium hydrogeniformans</name>
    <dbReference type="NCBI Taxonomy" id="3072179"/>
    <lineage>
        <taxon>Bacteria</taxon>
        <taxon>Bacillati</taxon>
        <taxon>Bacillota</taxon>
        <taxon>Clostridia</taxon>
        <taxon>Lachnospirales</taxon>
        <taxon>Lachnospiraceae</taxon>
        <taxon>Sporanaerobium</taxon>
    </lineage>
</organism>